<name>A0A9D4EM01_DREPO</name>
<reference evidence="1" key="2">
    <citation type="submission" date="2020-11" db="EMBL/GenBank/DDBJ databases">
        <authorList>
            <person name="McCartney M.A."/>
            <person name="Auch B."/>
            <person name="Kono T."/>
            <person name="Mallez S."/>
            <person name="Becker A."/>
            <person name="Gohl D.M."/>
            <person name="Silverstein K.A.T."/>
            <person name="Koren S."/>
            <person name="Bechman K.B."/>
            <person name="Herman A."/>
            <person name="Abrahante J.E."/>
            <person name="Garbe J."/>
        </authorList>
    </citation>
    <scope>NUCLEOTIDE SEQUENCE</scope>
    <source>
        <strain evidence="1">Duluth1</strain>
        <tissue evidence="1">Whole animal</tissue>
    </source>
</reference>
<keyword evidence="2" id="KW-1185">Reference proteome</keyword>
<accession>A0A9D4EM01</accession>
<evidence type="ECO:0000313" key="2">
    <source>
        <dbReference type="Proteomes" id="UP000828390"/>
    </source>
</evidence>
<dbReference type="EMBL" id="JAIWYP010000008">
    <property type="protein sequence ID" value="KAH3781829.1"/>
    <property type="molecule type" value="Genomic_DNA"/>
</dbReference>
<organism evidence="1 2">
    <name type="scientific">Dreissena polymorpha</name>
    <name type="common">Zebra mussel</name>
    <name type="synonym">Mytilus polymorpha</name>
    <dbReference type="NCBI Taxonomy" id="45954"/>
    <lineage>
        <taxon>Eukaryota</taxon>
        <taxon>Metazoa</taxon>
        <taxon>Spiralia</taxon>
        <taxon>Lophotrochozoa</taxon>
        <taxon>Mollusca</taxon>
        <taxon>Bivalvia</taxon>
        <taxon>Autobranchia</taxon>
        <taxon>Heteroconchia</taxon>
        <taxon>Euheterodonta</taxon>
        <taxon>Imparidentia</taxon>
        <taxon>Neoheterodontei</taxon>
        <taxon>Myida</taxon>
        <taxon>Dreissenoidea</taxon>
        <taxon>Dreissenidae</taxon>
        <taxon>Dreissena</taxon>
    </lineage>
</organism>
<comment type="caution">
    <text evidence="1">The sequence shown here is derived from an EMBL/GenBank/DDBJ whole genome shotgun (WGS) entry which is preliminary data.</text>
</comment>
<reference evidence="1" key="1">
    <citation type="journal article" date="2019" name="bioRxiv">
        <title>The Genome of the Zebra Mussel, Dreissena polymorpha: A Resource for Invasive Species Research.</title>
        <authorList>
            <person name="McCartney M.A."/>
            <person name="Auch B."/>
            <person name="Kono T."/>
            <person name="Mallez S."/>
            <person name="Zhang Y."/>
            <person name="Obille A."/>
            <person name="Becker A."/>
            <person name="Abrahante J.E."/>
            <person name="Garbe J."/>
            <person name="Badalamenti J.P."/>
            <person name="Herman A."/>
            <person name="Mangelson H."/>
            <person name="Liachko I."/>
            <person name="Sullivan S."/>
            <person name="Sone E.D."/>
            <person name="Koren S."/>
            <person name="Silverstein K.A.T."/>
            <person name="Beckman K.B."/>
            <person name="Gohl D.M."/>
        </authorList>
    </citation>
    <scope>NUCLEOTIDE SEQUENCE</scope>
    <source>
        <strain evidence="1">Duluth1</strain>
        <tissue evidence="1">Whole animal</tissue>
    </source>
</reference>
<proteinExistence type="predicted"/>
<dbReference type="AlphaFoldDB" id="A0A9D4EM01"/>
<sequence>MKMASWMAPEVYSPINSIKDKVIMGWKLAWKSEIMVNSTSADVAMNDMKWVELTNLMDMGATLIKDGTTFQIKSAMATSVMARQSKLWTSN</sequence>
<evidence type="ECO:0000313" key="1">
    <source>
        <dbReference type="EMBL" id="KAH3781829.1"/>
    </source>
</evidence>
<dbReference type="Proteomes" id="UP000828390">
    <property type="component" value="Unassembled WGS sequence"/>
</dbReference>
<protein>
    <submittedName>
        <fullName evidence="1">Uncharacterized protein</fullName>
    </submittedName>
</protein>
<gene>
    <name evidence="1" type="ORF">DPMN_159736</name>
</gene>